<keyword evidence="1" id="KW-0472">Membrane</keyword>
<feature type="transmembrane region" description="Helical" evidence="1">
    <location>
        <begin position="367"/>
        <end position="387"/>
    </location>
</feature>
<dbReference type="SUPFAM" id="SSF111331">
    <property type="entry name" value="NAD kinase/diacylglycerol kinase-like"/>
    <property type="match status" value="1"/>
</dbReference>
<dbReference type="OrthoDB" id="9790659at2"/>
<dbReference type="PANTHER" id="PTHR20992:SF9">
    <property type="entry name" value="AT15442P-RELATED"/>
    <property type="match status" value="1"/>
</dbReference>
<keyword evidence="1" id="KW-1133">Transmembrane helix</keyword>
<name>A0A2N5X6I3_9GAMM</name>
<dbReference type="EMBL" id="PKUS01000002">
    <property type="protein sequence ID" value="PLW70098.1"/>
    <property type="molecule type" value="Genomic_DNA"/>
</dbReference>
<feature type="transmembrane region" description="Helical" evidence="1">
    <location>
        <begin position="528"/>
        <end position="546"/>
    </location>
</feature>
<dbReference type="Pfam" id="PF04087">
    <property type="entry name" value="DUF389"/>
    <property type="match status" value="1"/>
</dbReference>
<organism evidence="2 3">
    <name type="scientific">Pseudohalioglobus lutimaris</name>
    <dbReference type="NCBI Taxonomy" id="1737061"/>
    <lineage>
        <taxon>Bacteria</taxon>
        <taxon>Pseudomonadati</taxon>
        <taxon>Pseudomonadota</taxon>
        <taxon>Gammaproteobacteria</taxon>
        <taxon>Cellvibrionales</taxon>
        <taxon>Halieaceae</taxon>
        <taxon>Pseudohalioglobus</taxon>
    </lineage>
</organism>
<dbReference type="InterPro" id="IPR005240">
    <property type="entry name" value="DUF389"/>
</dbReference>
<feature type="transmembrane region" description="Helical" evidence="1">
    <location>
        <begin position="465"/>
        <end position="485"/>
    </location>
</feature>
<dbReference type="RefSeq" id="WP_101517139.1">
    <property type="nucleotide sequence ID" value="NZ_PKUS01000002.1"/>
</dbReference>
<evidence type="ECO:0000313" key="3">
    <source>
        <dbReference type="Proteomes" id="UP000235005"/>
    </source>
</evidence>
<protein>
    <submittedName>
        <fullName evidence="2">TIGR00341 family protein</fullName>
    </submittedName>
</protein>
<feature type="transmembrane region" description="Helical" evidence="1">
    <location>
        <begin position="399"/>
        <end position="421"/>
    </location>
</feature>
<feature type="transmembrane region" description="Helical" evidence="1">
    <location>
        <begin position="433"/>
        <end position="453"/>
    </location>
</feature>
<comment type="caution">
    <text evidence="2">The sequence shown here is derived from an EMBL/GenBank/DDBJ whole genome shotgun (WGS) entry which is preliminary data.</text>
</comment>
<feature type="transmembrane region" description="Helical" evidence="1">
    <location>
        <begin position="200"/>
        <end position="222"/>
    </location>
</feature>
<proteinExistence type="predicted"/>
<dbReference type="PANTHER" id="PTHR20992">
    <property type="entry name" value="AT15442P-RELATED"/>
    <property type="match status" value="1"/>
</dbReference>
<gene>
    <name evidence="2" type="ORF">C0039_02480</name>
</gene>
<accession>A0A2N5X6I3</accession>
<feature type="transmembrane region" description="Helical" evidence="1">
    <location>
        <begin position="342"/>
        <end position="361"/>
    </location>
</feature>
<feature type="transmembrane region" description="Helical" evidence="1">
    <location>
        <begin position="491"/>
        <end position="516"/>
    </location>
</feature>
<evidence type="ECO:0000256" key="1">
    <source>
        <dbReference type="SAM" id="Phobius"/>
    </source>
</evidence>
<keyword evidence="1" id="KW-0812">Transmembrane</keyword>
<evidence type="ECO:0000313" key="2">
    <source>
        <dbReference type="EMBL" id="PLW70098.1"/>
    </source>
</evidence>
<dbReference type="NCBIfam" id="TIGR00341">
    <property type="entry name" value="TIGR00341 family protein"/>
    <property type="match status" value="1"/>
</dbReference>
<sequence>MSETLVWYLLHDTSFDPERAASWVEKAQLRLVPYAERESIAAGARVLLWLGDEQIRDVADLVLAREWVIGLLAHPEARMACAALGVKGSPAKLIAHYQRAEPIDADALTCNGELVFSSVVIGSVLSLRPDDINRPQSNWSLFRGSLKGLGKLSLAMYKVKTGKEQEFKLGALGLMAVAHTQSSLVGRRFDENLTIADGRVSMLAIAPRSILAYLWFLFRLLLPGKIGLSRLPGSLALLQSERLNLESTEGFEYLLDGKPVHAAELDLVVQAGGLCLLPGPALPAREEAGKSSGRETLRMNHVPLDAAAKAMVGKHLPLFNHASEEEYRGLFKSLRENARASSSYQVLMVLSVMLALAGLYANSAPVIIGAMILAPLMSPIMSLAMGLARSDIVLIRGAVETLVIGTAWGLGCAVVLAWMMPFDLATDEMRARMSPTLLDLFIAVISGVAGAYAHSREEIAKSLAGVAIAVALVPPLSVAGIGLGWGDWDMASGALLLLTTNMVGISFAASLTFLVLGFAPFIRARKGLGVSLALAGLISIPLYIAYDHLVERGKLEERVPDGEFALLNQIVHVSQVQVTLGEPPLVAVVVSSAERLENVHLDELKRLISEQVGRDIQLEAQLNIRR</sequence>
<dbReference type="Proteomes" id="UP000235005">
    <property type="component" value="Unassembled WGS sequence"/>
</dbReference>
<dbReference type="AlphaFoldDB" id="A0A2N5X6I3"/>
<keyword evidence="3" id="KW-1185">Reference proteome</keyword>
<dbReference type="InterPro" id="IPR016064">
    <property type="entry name" value="NAD/diacylglycerol_kinase_sf"/>
</dbReference>
<reference evidence="2 3" key="1">
    <citation type="submission" date="2018-01" db="EMBL/GenBank/DDBJ databases">
        <title>The draft genome sequence of Halioglobus lutimaris HF004.</title>
        <authorList>
            <person name="Du Z.-J."/>
            <person name="Shi M.-J."/>
        </authorList>
    </citation>
    <scope>NUCLEOTIDE SEQUENCE [LARGE SCALE GENOMIC DNA]</scope>
    <source>
        <strain evidence="2 3">HF004</strain>
    </source>
</reference>